<dbReference type="STRING" id="362257.SVTN_26850"/>
<evidence type="ECO:0000313" key="2">
    <source>
        <dbReference type="EMBL" id="AJF67458.1"/>
    </source>
</evidence>
<dbReference type="SUPFAM" id="SSF53300">
    <property type="entry name" value="vWA-like"/>
    <property type="match status" value="1"/>
</dbReference>
<evidence type="ECO:0000259" key="1">
    <source>
        <dbReference type="PROSITE" id="PS50234"/>
    </source>
</evidence>
<keyword evidence="3" id="KW-1185">Reference proteome</keyword>
<proteinExistence type="predicted"/>
<dbReference type="InterPro" id="IPR002035">
    <property type="entry name" value="VWF_A"/>
</dbReference>
<dbReference type="HOGENOM" id="CLU_082324_2_0_11"/>
<protein>
    <recommendedName>
        <fullName evidence="1">VWFA domain-containing protein</fullName>
    </recommendedName>
</protein>
<dbReference type="KEGG" id="svt:SVTN_26850"/>
<sequence>MTATPQPDEAPLPVPYMGFEFDSAQRLPLLLCLDTSTSLTRSDAISSLNTALGSWAESLAEDMALSAAVDVAVITFGGSDGITVWQGSTPLGATAPVWPHSPFVPAHEFRPPVLRAHGVTLLDRALRLAMEVVADYKAGLRAEGLTYYRPQICVVTDGYPSDEQGRFSHAYRELLPDLRKAEEERRFRLFAVGVGERHSGAEEVLQELAPHYHAWLDGFPFAELLTAMSHSAKATQGGAAEAEFQEIFARLKRRRGGGQVPA</sequence>
<feature type="domain" description="VWFA" evidence="1">
    <location>
        <begin position="28"/>
        <end position="251"/>
    </location>
</feature>
<dbReference type="AlphaFoldDB" id="A0A0B5ICP9"/>
<dbReference type="PROSITE" id="PS50234">
    <property type="entry name" value="VWFA"/>
    <property type="match status" value="1"/>
</dbReference>
<gene>
    <name evidence="2" type="ORF">SVTN_26850</name>
</gene>
<accession>A0A0B5ICP9</accession>
<organism evidence="2 3">
    <name type="scientific">Streptomyces vietnamensis</name>
    <dbReference type="NCBI Taxonomy" id="362257"/>
    <lineage>
        <taxon>Bacteria</taxon>
        <taxon>Bacillati</taxon>
        <taxon>Actinomycetota</taxon>
        <taxon>Actinomycetes</taxon>
        <taxon>Kitasatosporales</taxon>
        <taxon>Streptomycetaceae</taxon>
        <taxon>Streptomyces</taxon>
    </lineage>
</organism>
<dbReference type="InterPro" id="IPR036465">
    <property type="entry name" value="vWFA_dom_sf"/>
</dbReference>
<dbReference type="RefSeq" id="WP_041131412.1">
    <property type="nucleotide sequence ID" value="NZ_CP010407.1"/>
</dbReference>
<name>A0A0B5ICP9_9ACTN</name>
<dbReference type="EMBL" id="CP010407">
    <property type="protein sequence ID" value="AJF67458.1"/>
    <property type="molecule type" value="Genomic_DNA"/>
</dbReference>
<dbReference type="Proteomes" id="UP000031774">
    <property type="component" value="Chromosome"/>
</dbReference>
<reference evidence="2 3" key="1">
    <citation type="submission" date="2014-12" db="EMBL/GenBank/DDBJ databases">
        <title>Complete genome sequence of Streptomyces vietnamensis strain GIMV4.0001, a genetic manipulable producer of the benzoisochromanequinone antibiotic granaticin.</title>
        <authorList>
            <person name="Deng M.R."/>
            <person name="Guo J."/>
            <person name="Ma L.Y."/>
            <person name="Feng G.D."/>
            <person name="Mo C.Y."/>
            <person name="Zhu H.H."/>
        </authorList>
    </citation>
    <scope>NUCLEOTIDE SEQUENCE [LARGE SCALE GENOMIC DNA]</scope>
    <source>
        <strain evidence="3">GIMV4.0001</strain>
    </source>
</reference>
<dbReference type="Gene3D" id="3.40.50.410">
    <property type="entry name" value="von Willebrand factor, type A domain"/>
    <property type="match status" value="1"/>
</dbReference>
<evidence type="ECO:0000313" key="3">
    <source>
        <dbReference type="Proteomes" id="UP000031774"/>
    </source>
</evidence>